<proteinExistence type="predicted"/>
<gene>
    <name evidence="2" type="ORF">SAMN05216552_10028</name>
</gene>
<dbReference type="RefSeq" id="WP_143132911.1">
    <property type="nucleotide sequence ID" value="NZ_FPBO01000002.1"/>
</dbReference>
<dbReference type="EMBL" id="FPBO01000002">
    <property type="protein sequence ID" value="SFU35039.1"/>
    <property type="molecule type" value="Genomic_DNA"/>
</dbReference>
<name>A0A1I7FFT7_9BURK</name>
<protein>
    <submittedName>
        <fullName evidence="2">Uncharacterized protein</fullName>
    </submittedName>
</protein>
<feature type="signal peptide" evidence="1">
    <location>
        <begin position="1"/>
        <end position="25"/>
    </location>
</feature>
<evidence type="ECO:0000313" key="3">
    <source>
        <dbReference type="Proteomes" id="UP000199391"/>
    </source>
</evidence>
<reference evidence="3" key="1">
    <citation type="submission" date="2016-10" db="EMBL/GenBank/DDBJ databases">
        <authorList>
            <person name="Varghese N."/>
            <person name="Submissions S."/>
        </authorList>
    </citation>
    <scope>NUCLEOTIDE SEQUENCE [LARGE SCALE GENOMIC DNA]</scope>
    <source>
        <strain evidence="3">CGMCC 1.11014</strain>
    </source>
</reference>
<dbReference type="Proteomes" id="UP000199391">
    <property type="component" value="Unassembled WGS sequence"/>
</dbReference>
<dbReference type="OrthoDB" id="9153709at2"/>
<feature type="chain" id="PRO_5011659671" evidence="1">
    <location>
        <begin position="26"/>
        <end position="252"/>
    </location>
</feature>
<dbReference type="PROSITE" id="PS51257">
    <property type="entry name" value="PROKAR_LIPOPROTEIN"/>
    <property type="match status" value="1"/>
</dbReference>
<evidence type="ECO:0000313" key="2">
    <source>
        <dbReference type="EMBL" id="SFU35039.1"/>
    </source>
</evidence>
<organism evidence="2 3">
    <name type="scientific">Pseudoduganella namucuonensis</name>
    <dbReference type="NCBI Taxonomy" id="1035707"/>
    <lineage>
        <taxon>Bacteria</taxon>
        <taxon>Pseudomonadati</taxon>
        <taxon>Pseudomonadota</taxon>
        <taxon>Betaproteobacteria</taxon>
        <taxon>Burkholderiales</taxon>
        <taxon>Oxalobacteraceae</taxon>
        <taxon>Telluria group</taxon>
        <taxon>Pseudoduganella</taxon>
    </lineage>
</organism>
<keyword evidence="3" id="KW-1185">Reference proteome</keyword>
<keyword evidence="1" id="KW-0732">Signal</keyword>
<accession>A0A1I7FFT7</accession>
<evidence type="ECO:0000256" key="1">
    <source>
        <dbReference type="SAM" id="SignalP"/>
    </source>
</evidence>
<sequence>MTSKFRPTAAMAAVVACLFMPTAGAAERSYAILSLAGDSITTVLERPQTGSKIDQNEKTLVPIADKVFDEAAIQAINAAIKKREPDAKTVLLLTPDPGLYKAQNAMFESPSSTADDRTFLKSLLTNRAVTHLVLVTKARAEADIWISDIPVSTGRIEGLGYYMNNSIRIRNTETGGHGTGILAPFAYVKVRLIDAATLNVVDEVVQKKASPVGNHTGESRASWDVLTSAQKIDYLNSRLKEAVAEAVPRLIK</sequence>
<dbReference type="AlphaFoldDB" id="A0A1I7FFT7"/>